<dbReference type="Proteomes" id="UP000316639">
    <property type="component" value="Unassembled WGS sequence"/>
</dbReference>
<keyword evidence="2" id="KW-0812">Transmembrane</keyword>
<evidence type="ECO:0000313" key="4">
    <source>
        <dbReference type="Proteomes" id="UP000316639"/>
    </source>
</evidence>
<dbReference type="AlphaFoldDB" id="A0A563EZD3"/>
<evidence type="ECO:0000256" key="2">
    <source>
        <dbReference type="SAM" id="Phobius"/>
    </source>
</evidence>
<reference evidence="3 4" key="1">
    <citation type="submission" date="2019-07" db="EMBL/GenBank/DDBJ databases">
        <title>Lentzea xizangensis sp. nov., isolated from Qinghai-Tibetan Plateau Soils.</title>
        <authorList>
            <person name="Huang J."/>
        </authorList>
    </citation>
    <scope>NUCLEOTIDE SEQUENCE [LARGE SCALE GENOMIC DNA]</scope>
    <source>
        <strain evidence="3 4">FXJ1.1311</strain>
    </source>
</reference>
<sequence>MDDSERVLTDALRRQATSTNAGMTPVQPAPAPRTDRMPVLWVLVLALLLGLAAGTVAAVITLS</sequence>
<organism evidence="3 4">
    <name type="scientific">Lentzea tibetensis</name>
    <dbReference type="NCBI Taxonomy" id="2591470"/>
    <lineage>
        <taxon>Bacteria</taxon>
        <taxon>Bacillati</taxon>
        <taxon>Actinomycetota</taxon>
        <taxon>Actinomycetes</taxon>
        <taxon>Pseudonocardiales</taxon>
        <taxon>Pseudonocardiaceae</taxon>
        <taxon>Lentzea</taxon>
    </lineage>
</organism>
<feature type="transmembrane region" description="Helical" evidence="2">
    <location>
        <begin position="39"/>
        <end position="62"/>
    </location>
</feature>
<gene>
    <name evidence="3" type="ORF">FKR81_08025</name>
</gene>
<keyword evidence="4" id="KW-1185">Reference proteome</keyword>
<feature type="region of interest" description="Disordered" evidence="1">
    <location>
        <begin position="1"/>
        <end position="31"/>
    </location>
</feature>
<keyword evidence="2" id="KW-0472">Membrane</keyword>
<name>A0A563EZD3_9PSEU</name>
<dbReference type="RefSeq" id="WP_146350282.1">
    <property type="nucleotide sequence ID" value="NZ_VOBR01000004.1"/>
</dbReference>
<proteinExistence type="predicted"/>
<comment type="caution">
    <text evidence="3">The sequence shown here is derived from an EMBL/GenBank/DDBJ whole genome shotgun (WGS) entry which is preliminary data.</text>
</comment>
<evidence type="ECO:0000256" key="1">
    <source>
        <dbReference type="SAM" id="MobiDB-lite"/>
    </source>
</evidence>
<dbReference type="EMBL" id="VOBR01000004">
    <property type="protein sequence ID" value="TWP53029.1"/>
    <property type="molecule type" value="Genomic_DNA"/>
</dbReference>
<feature type="compositionally biased region" description="Basic and acidic residues" evidence="1">
    <location>
        <begin position="1"/>
        <end position="13"/>
    </location>
</feature>
<accession>A0A563EZD3</accession>
<protein>
    <submittedName>
        <fullName evidence="3">Uncharacterized protein</fullName>
    </submittedName>
</protein>
<dbReference type="OrthoDB" id="3700817at2"/>
<evidence type="ECO:0000313" key="3">
    <source>
        <dbReference type="EMBL" id="TWP53029.1"/>
    </source>
</evidence>
<keyword evidence="2" id="KW-1133">Transmembrane helix</keyword>